<evidence type="ECO:0000259" key="2">
    <source>
        <dbReference type="PROSITE" id="PS51278"/>
    </source>
</evidence>
<comment type="caution">
    <text evidence="3">The sequence shown here is derived from an EMBL/GenBank/DDBJ whole genome shotgun (WGS) entry which is preliminary data.</text>
</comment>
<dbReference type="PANTHER" id="PTHR42824:SF1">
    <property type="entry name" value="GLUTAMINE AMIDOTRANSFERASE YAFJ-RELATED"/>
    <property type="match status" value="1"/>
</dbReference>
<dbReference type="AlphaFoldDB" id="A0A3L7J1H0"/>
<dbReference type="Gene3D" id="3.60.20.10">
    <property type="entry name" value="Glutamine Phosphoribosylpyrophosphate, subunit 1, domain 1"/>
    <property type="match status" value="1"/>
</dbReference>
<organism evidence="3 4">
    <name type="scientific">Mycetocola zhadangensis</name>
    <dbReference type="NCBI Taxonomy" id="1164595"/>
    <lineage>
        <taxon>Bacteria</taxon>
        <taxon>Bacillati</taxon>
        <taxon>Actinomycetota</taxon>
        <taxon>Actinomycetes</taxon>
        <taxon>Micrococcales</taxon>
        <taxon>Microbacteriaceae</taxon>
        <taxon>Mycetocola</taxon>
    </lineage>
</organism>
<dbReference type="PANTHER" id="PTHR42824">
    <property type="entry name" value="GLUTAMINE AMIDOTRANSFERASE"/>
    <property type="match status" value="1"/>
</dbReference>
<accession>A0A3L7J1H0</accession>
<dbReference type="EMBL" id="RCWJ01000002">
    <property type="protein sequence ID" value="RLQ84239.1"/>
    <property type="molecule type" value="Genomic_DNA"/>
</dbReference>
<dbReference type="InterPro" id="IPR017932">
    <property type="entry name" value="GATase_2_dom"/>
</dbReference>
<dbReference type="CDD" id="cd01908">
    <property type="entry name" value="YafJ"/>
    <property type="match status" value="1"/>
</dbReference>
<sequence length="280" mass="30745">MEPRERGTVVCRLLGYVASRPLAPVDVLGEPAFDTFTSLAALHGDGWGLAWRGADEHTHAVSSPDSAARDPHYAELTRQPLGAAGLVHLRWATGGLPVVQENTHPFTDDQYAFAHNGHVSPISRIEEMLTTESKAKLKGATDTERYFRFVMQCIREDASERAGVTRALHTMMDEFPHASLNAILLTPTTLFAIHINSRAASPPKALSALYETDADMPHRHATEYYAMDYRVTPEAVHVISSGLDEPGWLRVPADAAAMVDLETRQITGLDLLPVDRTDRG</sequence>
<feature type="domain" description="Glutamine amidotransferase type-2" evidence="2">
    <location>
        <begin position="11"/>
        <end position="280"/>
    </location>
</feature>
<dbReference type="SUPFAM" id="SSF56235">
    <property type="entry name" value="N-terminal nucleophile aminohydrolases (Ntn hydrolases)"/>
    <property type="match status" value="1"/>
</dbReference>
<dbReference type="Proteomes" id="UP000282460">
    <property type="component" value="Unassembled WGS sequence"/>
</dbReference>
<dbReference type="InterPro" id="IPR026869">
    <property type="entry name" value="EgtC-like"/>
</dbReference>
<dbReference type="PROSITE" id="PS51278">
    <property type="entry name" value="GATASE_TYPE_2"/>
    <property type="match status" value="1"/>
</dbReference>
<evidence type="ECO:0000313" key="3">
    <source>
        <dbReference type="EMBL" id="RLQ84239.1"/>
    </source>
</evidence>
<protein>
    <submittedName>
        <fullName evidence="3">Class II glutamine amidotransferase</fullName>
    </submittedName>
</protein>
<reference evidence="3 4" key="1">
    <citation type="submission" date="2018-10" db="EMBL/GenBank/DDBJ databases">
        <authorList>
            <person name="Li J."/>
        </authorList>
    </citation>
    <scope>NUCLEOTIDE SEQUENCE [LARGE SCALE GENOMIC DNA]</scope>
    <source>
        <strain evidence="3 4">ZD1-4</strain>
    </source>
</reference>
<gene>
    <name evidence="3" type="ORF">D9V28_08490</name>
</gene>
<evidence type="ECO:0000313" key="4">
    <source>
        <dbReference type="Proteomes" id="UP000282460"/>
    </source>
</evidence>
<dbReference type="GO" id="GO:0016740">
    <property type="term" value="F:transferase activity"/>
    <property type="evidence" value="ECO:0007669"/>
    <property type="project" value="UniProtKB-KW"/>
</dbReference>
<dbReference type="InterPro" id="IPR029055">
    <property type="entry name" value="Ntn_hydrolases_N"/>
</dbReference>
<keyword evidence="1 3" id="KW-0315">Glutamine amidotransferase</keyword>
<proteinExistence type="predicted"/>
<dbReference type="Pfam" id="PF13230">
    <property type="entry name" value="GATase_4"/>
    <property type="match status" value="1"/>
</dbReference>
<dbReference type="OrthoDB" id="9804310at2"/>
<keyword evidence="3" id="KW-0808">Transferase</keyword>
<keyword evidence="4" id="KW-1185">Reference proteome</keyword>
<evidence type="ECO:0000256" key="1">
    <source>
        <dbReference type="ARBA" id="ARBA00022962"/>
    </source>
</evidence>
<name>A0A3L7J1H0_9MICO</name>